<dbReference type="Proteomes" id="UP000036681">
    <property type="component" value="Unplaced"/>
</dbReference>
<organism evidence="1 2">
    <name type="scientific">Ascaris lumbricoides</name>
    <name type="common">Giant roundworm</name>
    <dbReference type="NCBI Taxonomy" id="6252"/>
    <lineage>
        <taxon>Eukaryota</taxon>
        <taxon>Metazoa</taxon>
        <taxon>Ecdysozoa</taxon>
        <taxon>Nematoda</taxon>
        <taxon>Chromadorea</taxon>
        <taxon>Rhabditida</taxon>
        <taxon>Spirurina</taxon>
        <taxon>Ascaridomorpha</taxon>
        <taxon>Ascaridoidea</taxon>
        <taxon>Ascarididae</taxon>
        <taxon>Ascaris</taxon>
    </lineage>
</organism>
<dbReference type="WBParaSite" id="ALUE_0001864701-mRNA-1">
    <property type="protein sequence ID" value="ALUE_0001864701-mRNA-1"/>
    <property type="gene ID" value="ALUE_0001864701"/>
</dbReference>
<dbReference type="AlphaFoldDB" id="A0A0M3IJ58"/>
<sequence>MCALRQLYNTQYGTFIDDAFWATCIAPAIRSNSENQRLPYRNHDGREQGRLMDYVVEGVVCHVRRISSPQMGFGHF</sequence>
<evidence type="ECO:0000313" key="2">
    <source>
        <dbReference type="WBParaSite" id="ALUE_0001864701-mRNA-1"/>
    </source>
</evidence>
<accession>A0A0M3IJ58</accession>
<evidence type="ECO:0000313" key="1">
    <source>
        <dbReference type="Proteomes" id="UP000036681"/>
    </source>
</evidence>
<proteinExistence type="predicted"/>
<protein>
    <submittedName>
        <fullName evidence="2">Integrase</fullName>
    </submittedName>
</protein>
<reference evidence="2" key="1">
    <citation type="submission" date="2017-02" db="UniProtKB">
        <authorList>
            <consortium name="WormBaseParasite"/>
        </authorList>
    </citation>
    <scope>IDENTIFICATION</scope>
</reference>
<name>A0A0M3IJ58_ASCLU</name>
<keyword evidence="1" id="KW-1185">Reference proteome</keyword>